<dbReference type="EMBL" id="DS268455">
    <property type="protein sequence ID" value="EFP04665.1"/>
    <property type="molecule type" value="Genomic_DNA"/>
</dbReference>
<dbReference type="PANTHER" id="PTHR21503">
    <property type="entry name" value="F-BOX-CONTAINING HYPOTHETICAL PROTEIN C.ELEGANS"/>
    <property type="match status" value="1"/>
</dbReference>
<name>E3MLU5_CAERE</name>
<organism evidence="2">
    <name type="scientific">Caenorhabditis remanei</name>
    <name type="common">Caenorhabditis vulgaris</name>
    <dbReference type="NCBI Taxonomy" id="31234"/>
    <lineage>
        <taxon>Eukaryota</taxon>
        <taxon>Metazoa</taxon>
        <taxon>Ecdysozoa</taxon>
        <taxon>Nematoda</taxon>
        <taxon>Chromadorea</taxon>
        <taxon>Rhabditida</taxon>
        <taxon>Rhabditina</taxon>
        <taxon>Rhabditomorpha</taxon>
        <taxon>Rhabditoidea</taxon>
        <taxon>Rhabditidae</taxon>
        <taxon>Peloderinae</taxon>
        <taxon>Caenorhabditis</taxon>
    </lineage>
</organism>
<sequence length="199" mass="23405">MENQTYFTMKNKMKKLPLSYMKFLNFPHLNFINAYSLAPEIVLCFESRTAFLYNSKIENSEIDEFVICWQEGETVHNLKFMKTHLDSTHLFNPDTITSSVDIRKFSPLHEPPCFQFPVIEFFGAQETLQKHDLTMNTYVVRETDQIISSISISEDRFDFCVWELTEKQTARMGGTLIKPHLDIFHLEINFIGILSYMHI</sequence>
<dbReference type="PANTHER" id="PTHR21503:SF8">
    <property type="entry name" value="F-BOX ASSOCIATED DOMAIN-CONTAINING PROTEIN-RELATED"/>
    <property type="match status" value="1"/>
</dbReference>
<proteinExistence type="predicted"/>
<dbReference type="OMA" id="CFESRTA"/>
<dbReference type="HOGENOM" id="CLU_1373374_0_0_1"/>
<dbReference type="AlphaFoldDB" id="E3MLU5"/>
<dbReference type="InParanoid" id="E3MLU5"/>
<reference evidence="1" key="1">
    <citation type="submission" date="2007-07" db="EMBL/GenBank/DDBJ databases">
        <title>PCAP assembly of the Caenorhabditis remanei genome.</title>
        <authorList>
            <consortium name="The Caenorhabditis remanei Sequencing Consortium"/>
            <person name="Wilson R.K."/>
        </authorList>
    </citation>
    <scope>NUCLEOTIDE SEQUENCE [LARGE SCALE GENOMIC DNA]</scope>
    <source>
        <strain evidence="1">PB4641</strain>
    </source>
</reference>
<gene>
    <name evidence="1" type="ORF">CRE_31252</name>
</gene>
<evidence type="ECO:0008006" key="3">
    <source>
        <dbReference type="Google" id="ProtNLM"/>
    </source>
</evidence>
<evidence type="ECO:0000313" key="2">
    <source>
        <dbReference type="Proteomes" id="UP000008281"/>
    </source>
</evidence>
<keyword evidence="2" id="KW-1185">Reference proteome</keyword>
<dbReference type="OrthoDB" id="5909820at2759"/>
<evidence type="ECO:0000313" key="1">
    <source>
        <dbReference type="EMBL" id="EFP04665.1"/>
    </source>
</evidence>
<dbReference type="Proteomes" id="UP000008281">
    <property type="component" value="Unassembled WGS sequence"/>
</dbReference>
<accession>E3MLU5</accession>
<protein>
    <recommendedName>
        <fullName evidence="3">F-box associated domain-containing protein</fullName>
    </recommendedName>
</protein>